<gene>
    <name evidence="1" type="ORF">AMURIS_00025</name>
</gene>
<keyword evidence="2" id="KW-1185">Reference proteome</keyword>
<evidence type="ECO:0000313" key="2">
    <source>
        <dbReference type="Proteomes" id="UP000236311"/>
    </source>
</evidence>
<dbReference type="EMBL" id="OFSM01000001">
    <property type="protein sequence ID" value="SOY27321.1"/>
    <property type="molecule type" value="Genomic_DNA"/>
</dbReference>
<organism evidence="1 2">
    <name type="scientific">Acetatifactor muris</name>
    <dbReference type="NCBI Taxonomy" id="879566"/>
    <lineage>
        <taxon>Bacteria</taxon>
        <taxon>Bacillati</taxon>
        <taxon>Bacillota</taxon>
        <taxon>Clostridia</taxon>
        <taxon>Lachnospirales</taxon>
        <taxon>Lachnospiraceae</taxon>
        <taxon>Acetatifactor</taxon>
    </lineage>
</organism>
<sequence length="202" mass="23877">MVRVEKANTFVYNQLDKLLSDEKFFKEVVGRVNREHRILKENAIKERGVQEKSLEKIKVRQQRNHELYEDSEISREEFLTRREELNRQLCELREKQTETSMVILEEGKKEIPKETIREILKNFSRILSSDIDRTIRKRLLHLLISEITIDQHRNIDSIKLKLSDELIQFLQGYGGTPPDGAPSVFMFRELGIKTLDLELVLS</sequence>
<dbReference type="AlphaFoldDB" id="A0A2K4ZA60"/>
<protein>
    <submittedName>
        <fullName evidence="1">Uncharacterized protein</fullName>
    </submittedName>
</protein>
<name>A0A2K4ZA60_9FIRM</name>
<proteinExistence type="predicted"/>
<evidence type="ECO:0000313" key="1">
    <source>
        <dbReference type="EMBL" id="SOY27321.1"/>
    </source>
</evidence>
<dbReference type="Proteomes" id="UP000236311">
    <property type="component" value="Unassembled WGS sequence"/>
</dbReference>
<accession>A0A2K4ZA60</accession>
<reference evidence="1 2" key="1">
    <citation type="submission" date="2018-01" db="EMBL/GenBank/DDBJ databases">
        <authorList>
            <person name="Gaut B.S."/>
            <person name="Morton B.R."/>
            <person name="Clegg M.T."/>
            <person name="Duvall M.R."/>
        </authorList>
    </citation>
    <scope>NUCLEOTIDE SEQUENCE [LARGE SCALE GENOMIC DNA]</scope>
    <source>
        <strain evidence="1">GP69</strain>
    </source>
</reference>